<dbReference type="AlphaFoldDB" id="A0A2P5AF40"/>
<organism evidence="1 2">
    <name type="scientific">Parasponia andersonii</name>
    <name type="common">Sponia andersonii</name>
    <dbReference type="NCBI Taxonomy" id="3476"/>
    <lineage>
        <taxon>Eukaryota</taxon>
        <taxon>Viridiplantae</taxon>
        <taxon>Streptophyta</taxon>
        <taxon>Embryophyta</taxon>
        <taxon>Tracheophyta</taxon>
        <taxon>Spermatophyta</taxon>
        <taxon>Magnoliopsida</taxon>
        <taxon>eudicotyledons</taxon>
        <taxon>Gunneridae</taxon>
        <taxon>Pentapetalae</taxon>
        <taxon>rosids</taxon>
        <taxon>fabids</taxon>
        <taxon>Rosales</taxon>
        <taxon>Cannabaceae</taxon>
        <taxon>Parasponia</taxon>
    </lineage>
</organism>
<comment type="caution">
    <text evidence="1">The sequence shown here is derived from an EMBL/GenBank/DDBJ whole genome shotgun (WGS) entry which is preliminary data.</text>
</comment>
<proteinExistence type="predicted"/>
<gene>
    <name evidence="1" type="ORF">PanWU01x14_338650</name>
</gene>
<sequence length="114" mass="13051">MEDVLFVASRVIGRRSVPTVCRNLLFLREDRRGASQVLILIRELKQGRNSHRVLRRLLLPVSLISIGIALRVSMRTFRLLRLQRVRVDMVLAIVVQDPAVAVLAREEATKGKER</sequence>
<dbReference type="Proteomes" id="UP000237105">
    <property type="component" value="Unassembled WGS sequence"/>
</dbReference>
<name>A0A2P5AF40_PARAD</name>
<accession>A0A2P5AF40</accession>
<keyword evidence="2" id="KW-1185">Reference proteome</keyword>
<dbReference type="EMBL" id="JXTB01000625">
    <property type="protein sequence ID" value="PON35157.1"/>
    <property type="molecule type" value="Genomic_DNA"/>
</dbReference>
<reference evidence="2" key="1">
    <citation type="submission" date="2016-06" db="EMBL/GenBank/DDBJ databases">
        <title>Parallel loss of symbiosis genes in relatives of nitrogen-fixing non-legume Parasponia.</title>
        <authorList>
            <person name="Van Velzen R."/>
            <person name="Holmer R."/>
            <person name="Bu F."/>
            <person name="Rutten L."/>
            <person name="Van Zeijl A."/>
            <person name="Liu W."/>
            <person name="Santuari L."/>
            <person name="Cao Q."/>
            <person name="Sharma T."/>
            <person name="Shen D."/>
            <person name="Roswanjaya Y."/>
            <person name="Wardhani T."/>
            <person name="Kalhor M.S."/>
            <person name="Jansen J."/>
            <person name="Van den Hoogen J."/>
            <person name="Gungor B."/>
            <person name="Hartog M."/>
            <person name="Hontelez J."/>
            <person name="Verver J."/>
            <person name="Yang W.-C."/>
            <person name="Schijlen E."/>
            <person name="Repin R."/>
            <person name="Schilthuizen M."/>
            <person name="Schranz E."/>
            <person name="Heidstra R."/>
            <person name="Miyata K."/>
            <person name="Fedorova E."/>
            <person name="Kohlen W."/>
            <person name="Bisseling T."/>
            <person name="Smit S."/>
            <person name="Geurts R."/>
        </authorList>
    </citation>
    <scope>NUCLEOTIDE SEQUENCE [LARGE SCALE GENOMIC DNA]</scope>
    <source>
        <strain evidence="2">cv. WU1-14</strain>
    </source>
</reference>
<protein>
    <submittedName>
        <fullName evidence="1">Uncharacterized protein</fullName>
    </submittedName>
</protein>
<evidence type="ECO:0000313" key="1">
    <source>
        <dbReference type="EMBL" id="PON35157.1"/>
    </source>
</evidence>
<evidence type="ECO:0000313" key="2">
    <source>
        <dbReference type="Proteomes" id="UP000237105"/>
    </source>
</evidence>